<dbReference type="RefSeq" id="WP_377724586.1">
    <property type="nucleotide sequence ID" value="NZ_JBHSEW010000003.1"/>
</dbReference>
<evidence type="ECO:0000313" key="11">
    <source>
        <dbReference type="Proteomes" id="UP001595967"/>
    </source>
</evidence>
<evidence type="ECO:0000256" key="4">
    <source>
        <dbReference type="ARBA" id="ARBA00022729"/>
    </source>
</evidence>
<evidence type="ECO:0000259" key="9">
    <source>
        <dbReference type="PROSITE" id="PS51007"/>
    </source>
</evidence>
<proteinExistence type="predicted"/>
<keyword evidence="11" id="KW-1185">Reference proteome</keyword>
<dbReference type="PANTHER" id="PTHR30600">
    <property type="entry name" value="CYTOCHROME C PEROXIDASE-RELATED"/>
    <property type="match status" value="1"/>
</dbReference>
<evidence type="ECO:0000313" key="10">
    <source>
        <dbReference type="EMBL" id="MFC4621603.1"/>
    </source>
</evidence>
<protein>
    <submittedName>
        <fullName evidence="10">Cytochrome-c peroxidase</fullName>
    </submittedName>
</protein>
<comment type="caution">
    <text evidence="10">The sequence shown here is derived from an EMBL/GenBank/DDBJ whole genome shotgun (WGS) entry which is preliminary data.</text>
</comment>
<keyword evidence="5" id="KW-0560">Oxidoreductase</keyword>
<keyword evidence="3 7" id="KW-0479">Metal-binding</keyword>
<name>A0ABV9GWY6_9BURK</name>
<sequence>MTRPSKPARHALVVGWVALALACGSAAQTIEANATSELAASAAPNTALARLAAPADNGDALCGLPEGWDMACLRAQYQGTPSRWPRPAVDTGKAWQEWGPVPDVPAPANAGEQARRTLGQALFFDPGLSNKGRVACASCHQADKSFGDGRALSVGEDRLMGRRRAQPLFAAPFADQLFWDGRAPSLQAQAKDSIRNPFEMNNTLAAALAHARAQPQYRDWMQVAYGHADISEDEMVDAIASFVRTIRPPVTLADAAIAGNTGQLNDQQLLGMHLFRTKARCMNCHSGPLLTDNAFHDLGLSFYSRRNQDLGRFEATRDKADLGKFRTPSLRGVAHAGPWMHNGLFASLPGLIRLYNAGMGTVPGDPAQDPYVPPKSPHIRALELDAAEIDALVEWLKIL</sequence>
<evidence type="ECO:0000256" key="5">
    <source>
        <dbReference type="ARBA" id="ARBA00023002"/>
    </source>
</evidence>
<accession>A0ABV9GWY6</accession>
<dbReference type="EMBL" id="JBHSEW010000003">
    <property type="protein sequence ID" value="MFC4621603.1"/>
    <property type="molecule type" value="Genomic_DNA"/>
</dbReference>
<dbReference type="Pfam" id="PF03150">
    <property type="entry name" value="CCP_MauG"/>
    <property type="match status" value="1"/>
</dbReference>
<dbReference type="SUPFAM" id="SSF46626">
    <property type="entry name" value="Cytochrome c"/>
    <property type="match status" value="2"/>
</dbReference>
<dbReference type="Proteomes" id="UP001595967">
    <property type="component" value="Unassembled WGS sequence"/>
</dbReference>
<evidence type="ECO:0000256" key="2">
    <source>
        <dbReference type="ARBA" id="ARBA00022617"/>
    </source>
</evidence>
<evidence type="ECO:0000256" key="1">
    <source>
        <dbReference type="ARBA" id="ARBA00004196"/>
    </source>
</evidence>
<keyword evidence="10" id="KW-0575">Peroxidase</keyword>
<evidence type="ECO:0000256" key="7">
    <source>
        <dbReference type="PROSITE-ProRule" id="PRU00433"/>
    </source>
</evidence>
<evidence type="ECO:0000256" key="6">
    <source>
        <dbReference type="ARBA" id="ARBA00023004"/>
    </source>
</evidence>
<keyword evidence="4 8" id="KW-0732">Signal</keyword>
<feature type="chain" id="PRO_5046910437" evidence="8">
    <location>
        <begin position="23"/>
        <end position="399"/>
    </location>
</feature>
<dbReference type="PANTHER" id="PTHR30600:SF10">
    <property type="entry name" value="BLL6722 PROTEIN"/>
    <property type="match status" value="1"/>
</dbReference>
<keyword evidence="6 7" id="KW-0408">Iron</keyword>
<dbReference type="Gene3D" id="1.10.760.10">
    <property type="entry name" value="Cytochrome c-like domain"/>
    <property type="match status" value="2"/>
</dbReference>
<dbReference type="InterPro" id="IPR009056">
    <property type="entry name" value="Cyt_c-like_dom"/>
</dbReference>
<feature type="domain" description="Cytochrome c" evidence="9">
    <location>
        <begin position="114"/>
        <end position="247"/>
    </location>
</feature>
<dbReference type="InterPro" id="IPR036909">
    <property type="entry name" value="Cyt_c-like_dom_sf"/>
</dbReference>
<dbReference type="PROSITE" id="PS51257">
    <property type="entry name" value="PROKAR_LIPOPROTEIN"/>
    <property type="match status" value="1"/>
</dbReference>
<comment type="subcellular location">
    <subcellularLocation>
        <location evidence="1">Cell envelope</location>
    </subcellularLocation>
</comment>
<gene>
    <name evidence="10" type="ORF">ACFO3A_05185</name>
</gene>
<dbReference type="InterPro" id="IPR004852">
    <property type="entry name" value="Di-haem_cyt_c_peroxidsae"/>
</dbReference>
<evidence type="ECO:0000256" key="8">
    <source>
        <dbReference type="SAM" id="SignalP"/>
    </source>
</evidence>
<keyword evidence="2 7" id="KW-0349">Heme</keyword>
<feature type="signal peptide" evidence="8">
    <location>
        <begin position="1"/>
        <end position="22"/>
    </location>
</feature>
<organism evidence="10 11">
    <name type="scientific">Comamonas nitrativorans</name>
    <dbReference type="NCBI Taxonomy" id="108437"/>
    <lineage>
        <taxon>Bacteria</taxon>
        <taxon>Pseudomonadati</taxon>
        <taxon>Pseudomonadota</taxon>
        <taxon>Betaproteobacteria</taxon>
        <taxon>Burkholderiales</taxon>
        <taxon>Comamonadaceae</taxon>
        <taxon>Comamonas</taxon>
    </lineage>
</organism>
<feature type="domain" description="Cytochrome c" evidence="9">
    <location>
        <begin position="266"/>
        <end position="399"/>
    </location>
</feature>
<dbReference type="GO" id="GO:0004601">
    <property type="term" value="F:peroxidase activity"/>
    <property type="evidence" value="ECO:0007669"/>
    <property type="project" value="UniProtKB-KW"/>
</dbReference>
<dbReference type="PROSITE" id="PS51007">
    <property type="entry name" value="CYTC"/>
    <property type="match status" value="2"/>
</dbReference>
<dbReference type="InterPro" id="IPR051395">
    <property type="entry name" value="Cytochrome_c_Peroxidase/MauG"/>
</dbReference>
<evidence type="ECO:0000256" key="3">
    <source>
        <dbReference type="ARBA" id="ARBA00022723"/>
    </source>
</evidence>
<reference evidence="11" key="1">
    <citation type="journal article" date="2019" name="Int. J. Syst. Evol. Microbiol.">
        <title>The Global Catalogue of Microorganisms (GCM) 10K type strain sequencing project: providing services to taxonomists for standard genome sequencing and annotation.</title>
        <authorList>
            <consortium name="The Broad Institute Genomics Platform"/>
            <consortium name="The Broad Institute Genome Sequencing Center for Infectious Disease"/>
            <person name="Wu L."/>
            <person name="Ma J."/>
        </authorList>
    </citation>
    <scope>NUCLEOTIDE SEQUENCE [LARGE SCALE GENOMIC DNA]</scope>
    <source>
        <strain evidence="11">JCM 11650</strain>
    </source>
</reference>